<accession>A0ABY0IKJ2</accession>
<evidence type="ECO:0000313" key="3">
    <source>
        <dbReference type="Proteomes" id="UP000292136"/>
    </source>
</evidence>
<comment type="caution">
    <text evidence="2">The sequence shown here is derived from an EMBL/GenBank/DDBJ whole genome shotgun (WGS) entry which is preliminary data.</text>
</comment>
<protein>
    <submittedName>
        <fullName evidence="2">Hemerythrin HHE cation binding domain-containing protein</fullName>
    </submittedName>
</protein>
<name>A0ABY0IKJ2_9RHOO</name>
<dbReference type="Proteomes" id="UP000292136">
    <property type="component" value="Unassembled WGS sequence"/>
</dbReference>
<sequence>MSHSLLGAAAPSFDEPLEMLDACHGRIQAQIETLRRLVQHLPRHGADQAAREAAQGVLRYFSVAAPHHHADEEDDLFPALRASQAVAREAAVAAQVEALIERILADHRRMDRARDEVLARLQAIVAAQPGECSEALPAAMVEGLAELYLGHIDLETRELLPLGRRLLSPVQAAAVGRSMAARRGAVFPEGEQ</sequence>
<evidence type="ECO:0000259" key="1">
    <source>
        <dbReference type="Pfam" id="PF01814"/>
    </source>
</evidence>
<reference evidence="2 3" key="1">
    <citation type="submission" date="2019-02" db="EMBL/GenBank/DDBJ databases">
        <title>Genomic Encyclopedia of Type Strains, Phase IV (KMG-IV): sequencing the most valuable type-strain genomes for metagenomic binning, comparative biology and taxonomic classification.</title>
        <authorList>
            <person name="Goeker M."/>
        </authorList>
    </citation>
    <scope>NUCLEOTIDE SEQUENCE [LARGE SCALE GENOMIC DNA]</scope>
    <source>
        <strain evidence="2 3">DSM 21223</strain>
    </source>
</reference>
<dbReference type="CDD" id="cd12108">
    <property type="entry name" value="Hr-like"/>
    <property type="match status" value="1"/>
</dbReference>
<proteinExistence type="predicted"/>
<dbReference type="RefSeq" id="WP_130460027.1">
    <property type="nucleotide sequence ID" value="NZ_SHKM01000003.1"/>
</dbReference>
<dbReference type="Gene3D" id="1.20.120.520">
    <property type="entry name" value="nmb1532 protein domain like"/>
    <property type="match status" value="1"/>
</dbReference>
<dbReference type="Pfam" id="PF01814">
    <property type="entry name" value="Hemerythrin"/>
    <property type="match status" value="1"/>
</dbReference>
<evidence type="ECO:0000313" key="2">
    <source>
        <dbReference type="EMBL" id="RZT75703.1"/>
    </source>
</evidence>
<dbReference type="EMBL" id="SHKM01000003">
    <property type="protein sequence ID" value="RZT75703.1"/>
    <property type="molecule type" value="Genomic_DNA"/>
</dbReference>
<organism evidence="2 3">
    <name type="scientific">Azospira oryzae</name>
    <dbReference type="NCBI Taxonomy" id="146939"/>
    <lineage>
        <taxon>Bacteria</taxon>
        <taxon>Pseudomonadati</taxon>
        <taxon>Pseudomonadota</taxon>
        <taxon>Betaproteobacteria</taxon>
        <taxon>Rhodocyclales</taxon>
        <taxon>Rhodocyclaceae</taxon>
        <taxon>Azospira</taxon>
    </lineage>
</organism>
<feature type="domain" description="Hemerythrin-like" evidence="1">
    <location>
        <begin position="16"/>
        <end position="162"/>
    </location>
</feature>
<keyword evidence="3" id="KW-1185">Reference proteome</keyword>
<gene>
    <name evidence="2" type="ORF">EV678_2889</name>
</gene>
<dbReference type="InterPro" id="IPR012312">
    <property type="entry name" value="Hemerythrin-like"/>
</dbReference>